<dbReference type="RefSeq" id="WP_058244826.1">
    <property type="nucleotide sequence ID" value="NZ_CYSB01000038.1"/>
</dbReference>
<dbReference type="EMBL" id="CYSC01000041">
    <property type="protein sequence ID" value="CUH73692.1"/>
    <property type="molecule type" value="Genomic_DNA"/>
</dbReference>
<dbReference type="InterPro" id="IPR025870">
    <property type="entry name" value="Glyoxalase-like_dom"/>
</dbReference>
<dbReference type="OrthoDB" id="8451710at2"/>
<protein>
    <recommendedName>
        <fullName evidence="1">Glyoxalase-like domain-containing protein</fullName>
    </recommendedName>
</protein>
<proteinExistence type="predicted"/>
<reference evidence="2 4" key="1">
    <citation type="submission" date="2015-09" db="EMBL/GenBank/DDBJ databases">
        <authorList>
            <person name="Rodrigo-Torres L."/>
            <person name="Arahal D.R."/>
        </authorList>
    </citation>
    <scope>NUCLEOTIDE SEQUENCE [LARGE SCALE GENOMIC DNA]</scope>
    <source>
        <strain evidence="2 4">CECT 5118</strain>
    </source>
</reference>
<feature type="domain" description="Glyoxalase-like" evidence="1">
    <location>
        <begin position="4"/>
        <end position="175"/>
    </location>
</feature>
<dbReference type="AlphaFoldDB" id="A0A0N7LY45"/>
<evidence type="ECO:0000313" key="5">
    <source>
        <dbReference type="Proteomes" id="UP000051887"/>
    </source>
</evidence>
<dbReference type="InterPro" id="IPR029068">
    <property type="entry name" value="Glyas_Bleomycin-R_OHBP_Dase"/>
</dbReference>
<dbReference type="Gene3D" id="3.10.180.10">
    <property type="entry name" value="2,3-Dihydroxybiphenyl 1,2-Dioxygenase, domain 1"/>
    <property type="match status" value="1"/>
</dbReference>
<gene>
    <name evidence="2" type="ORF">TL5118_03064</name>
    <name evidence="3" type="ORF">TL5120_03504</name>
</gene>
<dbReference type="EMBL" id="CYSB01000038">
    <property type="protein sequence ID" value="CUH69105.1"/>
    <property type="molecule type" value="Genomic_DNA"/>
</dbReference>
<dbReference type="Pfam" id="PF13468">
    <property type="entry name" value="Glyoxalase_3"/>
    <property type="match status" value="1"/>
</dbReference>
<evidence type="ECO:0000259" key="1">
    <source>
        <dbReference type="Pfam" id="PF13468"/>
    </source>
</evidence>
<evidence type="ECO:0000313" key="2">
    <source>
        <dbReference type="EMBL" id="CUH69105.1"/>
    </source>
</evidence>
<keyword evidence="4" id="KW-1185">Reference proteome</keyword>
<dbReference type="Proteomes" id="UP000051086">
    <property type="component" value="Unassembled WGS sequence"/>
</dbReference>
<name>A0A0N7LY45_9RHOB</name>
<dbReference type="Proteomes" id="UP000051887">
    <property type="component" value="Unassembled WGS sequence"/>
</dbReference>
<accession>A0A0N7LY45</accession>
<sequence length="203" mass="22125">MLVLDHIAVAANTLDEGRAFVAQRLGIEMGPGGQHARFGTHNLLIGLEDGLYMEVIAIDPEAPPPPDARWFDLDGFAGAPCLHNWICRSEDIEAALAQMPAGAGRVVDLARGDLRWKMAVPQEGKLPYDEICPALMQWQGDHPAAKLPQSGARLKRLELTHPDADTLAATLAPLLQDPRIALQTGDAPLMRACFEVEGQERWL</sequence>
<dbReference type="PANTHER" id="PTHR40265:SF1">
    <property type="entry name" value="GLYOXALASE-LIKE DOMAIN-CONTAINING PROTEIN"/>
    <property type="match status" value="1"/>
</dbReference>
<evidence type="ECO:0000313" key="3">
    <source>
        <dbReference type="EMBL" id="CUH73692.1"/>
    </source>
</evidence>
<evidence type="ECO:0000313" key="4">
    <source>
        <dbReference type="Proteomes" id="UP000051086"/>
    </source>
</evidence>
<dbReference type="PANTHER" id="PTHR40265">
    <property type="entry name" value="BLL2707 PROTEIN"/>
    <property type="match status" value="1"/>
</dbReference>
<reference evidence="3 5" key="2">
    <citation type="submission" date="2015-09" db="EMBL/GenBank/DDBJ databases">
        <authorList>
            <consortium name="Swine Surveillance"/>
        </authorList>
    </citation>
    <scope>NUCLEOTIDE SEQUENCE [LARGE SCALE GENOMIC DNA]</scope>
    <source>
        <strain evidence="3 5">5120</strain>
    </source>
</reference>
<organism evidence="3 5">
    <name type="scientific">Thalassovita autumnalis</name>
    <dbReference type="NCBI Taxonomy" id="2072972"/>
    <lineage>
        <taxon>Bacteria</taxon>
        <taxon>Pseudomonadati</taxon>
        <taxon>Pseudomonadota</taxon>
        <taxon>Alphaproteobacteria</taxon>
        <taxon>Rhodobacterales</taxon>
        <taxon>Roseobacteraceae</taxon>
        <taxon>Thalassovita</taxon>
    </lineage>
</organism>